<dbReference type="Pfam" id="PF00096">
    <property type="entry name" value="zf-C2H2"/>
    <property type="match status" value="2"/>
</dbReference>
<organism evidence="11 12">
    <name type="scientific">Elysia marginata</name>
    <dbReference type="NCBI Taxonomy" id="1093978"/>
    <lineage>
        <taxon>Eukaryota</taxon>
        <taxon>Metazoa</taxon>
        <taxon>Spiralia</taxon>
        <taxon>Lophotrochozoa</taxon>
        <taxon>Mollusca</taxon>
        <taxon>Gastropoda</taxon>
        <taxon>Heterobranchia</taxon>
        <taxon>Euthyneura</taxon>
        <taxon>Panpulmonata</taxon>
        <taxon>Sacoglossa</taxon>
        <taxon>Placobranchoidea</taxon>
        <taxon>Plakobranchidae</taxon>
        <taxon>Elysia</taxon>
    </lineage>
</organism>
<evidence type="ECO:0000256" key="4">
    <source>
        <dbReference type="ARBA" id="ARBA00022771"/>
    </source>
</evidence>
<evidence type="ECO:0000259" key="10">
    <source>
        <dbReference type="PROSITE" id="PS50157"/>
    </source>
</evidence>
<dbReference type="InterPro" id="IPR013087">
    <property type="entry name" value="Znf_C2H2_type"/>
</dbReference>
<reference evidence="11 12" key="1">
    <citation type="journal article" date="2021" name="Elife">
        <title>Chloroplast acquisition without the gene transfer in kleptoplastic sea slugs, Plakobranchus ocellatus.</title>
        <authorList>
            <person name="Maeda T."/>
            <person name="Takahashi S."/>
            <person name="Yoshida T."/>
            <person name="Shimamura S."/>
            <person name="Takaki Y."/>
            <person name="Nagai Y."/>
            <person name="Toyoda A."/>
            <person name="Suzuki Y."/>
            <person name="Arimoto A."/>
            <person name="Ishii H."/>
            <person name="Satoh N."/>
            <person name="Nishiyama T."/>
            <person name="Hasebe M."/>
            <person name="Maruyama T."/>
            <person name="Minagawa J."/>
            <person name="Obokata J."/>
            <person name="Shigenobu S."/>
        </authorList>
    </citation>
    <scope>NUCLEOTIDE SEQUENCE [LARGE SCALE GENOMIC DNA]</scope>
</reference>
<keyword evidence="4 8" id="KW-0863">Zinc-finger</keyword>
<dbReference type="GO" id="GO:0045892">
    <property type="term" value="P:negative regulation of DNA-templated transcription"/>
    <property type="evidence" value="ECO:0007669"/>
    <property type="project" value="UniProtKB-ARBA"/>
</dbReference>
<dbReference type="Proteomes" id="UP000762676">
    <property type="component" value="Unassembled WGS sequence"/>
</dbReference>
<dbReference type="SUPFAM" id="SSF57667">
    <property type="entry name" value="beta-beta-alpha zinc fingers"/>
    <property type="match status" value="1"/>
</dbReference>
<keyword evidence="2" id="KW-0479">Metal-binding</keyword>
<evidence type="ECO:0000313" key="12">
    <source>
        <dbReference type="Proteomes" id="UP000762676"/>
    </source>
</evidence>
<evidence type="ECO:0000256" key="7">
    <source>
        <dbReference type="ARBA" id="ARBA00023242"/>
    </source>
</evidence>
<feature type="domain" description="C2H2-type" evidence="10">
    <location>
        <begin position="91"/>
        <end position="111"/>
    </location>
</feature>
<comment type="caution">
    <text evidence="11">The sequence shown here is derived from an EMBL/GenBank/DDBJ whole genome shotgun (WGS) entry which is preliminary data.</text>
</comment>
<evidence type="ECO:0000256" key="5">
    <source>
        <dbReference type="ARBA" id="ARBA00022833"/>
    </source>
</evidence>
<dbReference type="PANTHER" id="PTHR24391">
    <property type="entry name" value="HISTONE H4 TRANSCRIPTION FACTOR-RELATED"/>
    <property type="match status" value="1"/>
</dbReference>
<dbReference type="PROSITE" id="PS00028">
    <property type="entry name" value="ZINC_FINGER_C2H2_1"/>
    <property type="match status" value="1"/>
</dbReference>
<dbReference type="PROSITE" id="PS50157">
    <property type="entry name" value="ZINC_FINGER_C2H2_2"/>
    <property type="match status" value="2"/>
</dbReference>
<comment type="subcellular location">
    <subcellularLocation>
        <location evidence="1">Nucleus</location>
    </subcellularLocation>
</comment>
<feature type="domain" description="C2H2-type" evidence="10">
    <location>
        <begin position="63"/>
        <end position="90"/>
    </location>
</feature>
<dbReference type="PANTHER" id="PTHR24391:SF27">
    <property type="entry name" value="ZINC FINGER PROTEIN 1"/>
    <property type="match status" value="1"/>
</dbReference>
<dbReference type="GO" id="GO:0000978">
    <property type="term" value="F:RNA polymerase II cis-regulatory region sequence-specific DNA binding"/>
    <property type="evidence" value="ECO:0007669"/>
    <property type="project" value="TreeGrafter"/>
</dbReference>
<dbReference type="InterPro" id="IPR036236">
    <property type="entry name" value="Znf_C2H2_sf"/>
</dbReference>
<evidence type="ECO:0000256" key="3">
    <source>
        <dbReference type="ARBA" id="ARBA00022737"/>
    </source>
</evidence>
<evidence type="ECO:0000256" key="1">
    <source>
        <dbReference type="ARBA" id="ARBA00004123"/>
    </source>
</evidence>
<evidence type="ECO:0000256" key="8">
    <source>
        <dbReference type="PROSITE-ProRule" id="PRU00042"/>
    </source>
</evidence>
<keyword evidence="12" id="KW-1185">Reference proteome</keyword>
<protein>
    <submittedName>
        <fullName evidence="11">Zinc finger protein 1</fullName>
    </submittedName>
</protein>
<name>A0AAV4JIN9_9GAST</name>
<keyword evidence="7" id="KW-0539">Nucleus</keyword>
<evidence type="ECO:0000313" key="11">
    <source>
        <dbReference type="EMBL" id="GFS21296.1"/>
    </source>
</evidence>
<feature type="compositionally biased region" description="Basic and acidic residues" evidence="9">
    <location>
        <begin position="43"/>
        <end position="54"/>
    </location>
</feature>
<accession>A0AAV4JIN9</accession>
<evidence type="ECO:0000256" key="2">
    <source>
        <dbReference type="ARBA" id="ARBA00022723"/>
    </source>
</evidence>
<keyword evidence="6" id="KW-0238">DNA-binding</keyword>
<dbReference type="GO" id="GO:0008270">
    <property type="term" value="F:zinc ion binding"/>
    <property type="evidence" value="ECO:0007669"/>
    <property type="project" value="UniProtKB-KW"/>
</dbReference>
<feature type="region of interest" description="Disordered" evidence="9">
    <location>
        <begin position="1"/>
        <end position="54"/>
    </location>
</feature>
<feature type="compositionally biased region" description="Basic and acidic residues" evidence="9">
    <location>
        <begin position="1"/>
        <end position="19"/>
    </location>
</feature>
<gene>
    <name evidence="11" type="ORF">ElyMa_006920400</name>
</gene>
<keyword evidence="5" id="KW-0862">Zinc</keyword>
<dbReference type="FunFam" id="3.30.160.60:FF:000013">
    <property type="entry name" value="Putative zinc finger E-box-binding homeobox 2"/>
    <property type="match status" value="1"/>
</dbReference>
<evidence type="ECO:0000256" key="9">
    <source>
        <dbReference type="SAM" id="MobiDB-lite"/>
    </source>
</evidence>
<dbReference type="SMART" id="SM00355">
    <property type="entry name" value="ZnF_C2H2"/>
    <property type="match status" value="2"/>
</dbReference>
<feature type="compositionally biased region" description="Basic residues" evidence="9">
    <location>
        <begin position="20"/>
        <end position="30"/>
    </location>
</feature>
<proteinExistence type="predicted"/>
<dbReference type="FunFam" id="3.30.160.60:FF:002239">
    <property type="entry name" value="Zinc finger protein 226"/>
    <property type="match status" value="1"/>
</dbReference>
<dbReference type="AlphaFoldDB" id="A0AAV4JIN9"/>
<keyword evidence="3" id="KW-0677">Repeat</keyword>
<evidence type="ECO:0000256" key="6">
    <source>
        <dbReference type="ARBA" id="ARBA00023125"/>
    </source>
</evidence>
<dbReference type="GO" id="GO:0005634">
    <property type="term" value="C:nucleus"/>
    <property type="evidence" value="ECO:0007669"/>
    <property type="project" value="UniProtKB-SubCell"/>
</dbReference>
<dbReference type="Gene3D" id="3.30.160.60">
    <property type="entry name" value="Classic Zinc Finger"/>
    <property type="match status" value="2"/>
</dbReference>
<dbReference type="InterPro" id="IPR051574">
    <property type="entry name" value="ZnF_E-box_Homeobox"/>
</dbReference>
<dbReference type="GO" id="GO:0000981">
    <property type="term" value="F:DNA-binding transcription factor activity, RNA polymerase II-specific"/>
    <property type="evidence" value="ECO:0007669"/>
    <property type="project" value="TreeGrafter"/>
</dbReference>
<sequence>MFASLDRDWTVPEKDEPKPKAKTGKVKKAKSVGANPTPKKKKKEESDTPAADKAEKDKTFRKFLCDVCNKAFKQRHHLTEHKRLHSGEKPFHCTFCDKRFSHSGSYSQHMKYRCKIIEALTPKEEDIGEPDLGEG</sequence>
<dbReference type="EMBL" id="BMAT01013850">
    <property type="protein sequence ID" value="GFS21296.1"/>
    <property type="molecule type" value="Genomic_DNA"/>
</dbReference>